<reference evidence="1" key="1">
    <citation type="submission" date="2023-04" db="EMBL/GenBank/DDBJ databases">
        <title>Draft Genome sequencing of Naganishia species isolated from polar environments using Oxford Nanopore Technology.</title>
        <authorList>
            <person name="Leo P."/>
            <person name="Venkateswaran K."/>
        </authorList>
    </citation>
    <scope>NUCLEOTIDE SEQUENCE</scope>
    <source>
        <strain evidence="1">MNA-CCFEE 5261</strain>
    </source>
</reference>
<accession>A0ACC2V6K5</accession>
<dbReference type="Proteomes" id="UP001241377">
    <property type="component" value="Unassembled WGS sequence"/>
</dbReference>
<dbReference type="EMBL" id="JASBWR010000114">
    <property type="protein sequence ID" value="KAJ9094202.1"/>
    <property type="molecule type" value="Genomic_DNA"/>
</dbReference>
<proteinExistence type="predicted"/>
<sequence>MAAPLRINIATNPFPWTAAALAAHQDVPLDWAHAGEIEYDGVTGVDKVEEVLSALYKGKEAPLPTLPAEFNASTPFPSIPAILNKLDDHLALRTTFSAPHSAQPGATDLKVWGTIRANLKVIGVLKQGKHAHLGRWYAFVEGLEKTQEVVQGLFNAKSSNNKASKAEKNKAGTVEASLPNAIPGQVVLRFAPEPSGYLHIGHIKACILNRALADKYNGKMLLRFDDTNPEKEDDEFEGSFQSDLSMLGVKWDGVAHTSDHFERIQECARQLIQQGDAFMDDTDQLTMREQRMALVPSKNRDASVETNLAHFADMCSGSEEGQKWFLRAKIDYTSPNGAMRDPAIYRCINKPHHVTGDKYKAYPMYDLACPVVDSLDGVTHALRANEYADRKPQYEWFLEKLGMKKIEIFDFSRLDFVYTLLSKRKLKYLVEQGLVKSWEDPRFPTIRAYALERYGMVGMRARGLTIEALKGFIASQGASSSTLLMEWDQLWSWNKKVIDPIAPRYWAILEEDAVNVTVQGGPVEPEVRTLPAHKKNPEVGDKKTVFSSHLLMEQVDAESFADNEEITAMDWGNAFVRNKKANPATSKVDSLELELHLEGDFKKTSKKVHWLSAPTAAHPLIPVVLIDYDYLINKKKIEDGDDFTACLNPVTEYRANALADANVEGLKQFDIIQFERKGFYICQGTKDAQGRMEFGFIPDGRMSTVALKGQPFKEASTADVGAPGEKGWGKGTNATATKAPAAQAEKTEGKVYLSNVTSGFQIPSTDNMYSVDRLYGKEDIQPAHDSVNMYKVKPVYDA</sequence>
<keyword evidence="2" id="KW-1185">Reference proteome</keyword>
<comment type="caution">
    <text evidence="1">The sequence shown here is derived from an EMBL/GenBank/DDBJ whole genome shotgun (WGS) entry which is preliminary data.</text>
</comment>
<evidence type="ECO:0000313" key="1">
    <source>
        <dbReference type="EMBL" id="KAJ9094202.1"/>
    </source>
</evidence>
<name>A0ACC2V6K5_9TREE</name>
<protein>
    <submittedName>
        <fullName evidence="1">Uncharacterized protein</fullName>
    </submittedName>
</protein>
<gene>
    <name evidence="1" type="ORF">QFC19_008054</name>
</gene>
<organism evidence="1 2">
    <name type="scientific">Naganishia cerealis</name>
    <dbReference type="NCBI Taxonomy" id="610337"/>
    <lineage>
        <taxon>Eukaryota</taxon>
        <taxon>Fungi</taxon>
        <taxon>Dikarya</taxon>
        <taxon>Basidiomycota</taxon>
        <taxon>Agaricomycotina</taxon>
        <taxon>Tremellomycetes</taxon>
        <taxon>Filobasidiales</taxon>
        <taxon>Filobasidiaceae</taxon>
        <taxon>Naganishia</taxon>
    </lineage>
</organism>
<evidence type="ECO:0000313" key="2">
    <source>
        <dbReference type="Proteomes" id="UP001241377"/>
    </source>
</evidence>